<accession>A0A8A3S9Y3</accession>
<comment type="subcellular location">
    <subcellularLocation>
        <location evidence="1">Cell membrane</location>
        <topology evidence="1">Multi-pass membrane protein</topology>
    </subcellularLocation>
</comment>
<evidence type="ECO:0000256" key="4">
    <source>
        <dbReference type="ARBA" id="ARBA00022692"/>
    </source>
</evidence>
<feature type="transmembrane region" description="Helical" evidence="8">
    <location>
        <begin position="12"/>
        <end position="34"/>
    </location>
</feature>
<feature type="transmembrane region" description="Helical" evidence="8">
    <location>
        <begin position="121"/>
        <end position="145"/>
    </location>
</feature>
<proteinExistence type="inferred from homology"/>
<evidence type="ECO:0000256" key="7">
    <source>
        <dbReference type="ARBA" id="ARBA00023136"/>
    </source>
</evidence>
<evidence type="ECO:0000256" key="2">
    <source>
        <dbReference type="ARBA" id="ARBA00006939"/>
    </source>
</evidence>
<reference evidence="9" key="1">
    <citation type="journal article" date="2001" name="Int. J. Syst. Evol. Microbiol.">
        <title>Methanofollis aquaemaris sp. nov., a methanogen isolated from an aquaculture fish pond.</title>
        <authorList>
            <person name="Lai M.C."/>
            <person name="Chen S.C."/>
        </authorList>
    </citation>
    <scope>NUCLEOTIDE SEQUENCE</scope>
    <source>
        <strain evidence="9">N2F9704</strain>
    </source>
</reference>
<feature type="transmembrane region" description="Helical" evidence="8">
    <location>
        <begin position="247"/>
        <end position="266"/>
    </location>
</feature>
<dbReference type="InterPro" id="IPR003689">
    <property type="entry name" value="ZIP"/>
</dbReference>
<dbReference type="AlphaFoldDB" id="A0A8A3S9Y3"/>
<feature type="transmembrane region" description="Helical" evidence="8">
    <location>
        <begin position="151"/>
        <end position="169"/>
    </location>
</feature>
<dbReference type="Proteomes" id="UP001042704">
    <property type="component" value="Chromosome"/>
</dbReference>
<comment type="similarity">
    <text evidence="2">Belongs to the ZIP transporter (TC 2.A.5) family.</text>
</comment>
<feature type="transmembrane region" description="Helical" evidence="8">
    <location>
        <begin position="190"/>
        <end position="211"/>
    </location>
</feature>
<keyword evidence="5" id="KW-0862">Zinc</keyword>
<reference evidence="9" key="2">
    <citation type="submission" date="2019-02" db="EMBL/GenBank/DDBJ databases">
        <authorList>
            <person name="Chen S.-C."/>
            <person name="Chien H.-H."/>
            <person name="Lai M.-C."/>
        </authorList>
    </citation>
    <scope>NUCLEOTIDE SEQUENCE</scope>
    <source>
        <strain evidence="9">N2F9704</strain>
    </source>
</reference>
<dbReference type="KEGG" id="maqe:RJ40_02185"/>
<evidence type="ECO:0000256" key="6">
    <source>
        <dbReference type="ARBA" id="ARBA00022989"/>
    </source>
</evidence>
<keyword evidence="10" id="KW-1185">Reference proteome</keyword>
<evidence type="ECO:0000256" key="3">
    <source>
        <dbReference type="ARBA" id="ARBA00022475"/>
    </source>
</evidence>
<gene>
    <name evidence="9" type="ORF">RJ40_02185</name>
</gene>
<evidence type="ECO:0000256" key="8">
    <source>
        <dbReference type="SAM" id="Phobius"/>
    </source>
</evidence>
<dbReference type="PANTHER" id="PTHR11040">
    <property type="entry name" value="ZINC/IRON TRANSPORTER"/>
    <property type="match status" value="1"/>
</dbReference>
<dbReference type="PANTHER" id="PTHR11040:SF211">
    <property type="entry name" value="ZINC TRANSPORTER ZIP11"/>
    <property type="match status" value="1"/>
</dbReference>
<evidence type="ECO:0000256" key="5">
    <source>
        <dbReference type="ARBA" id="ARBA00022833"/>
    </source>
</evidence>
<dbReference type="Pfam" id="PF02535">
    <property type="entry name" value="Zip"/>
    <property type="match status" value="1"/>
</dbReference>
<dbReference type="EMBL" id="CP036172">
    <property type="protein sequence ID" value="QSZ68351.1"/>
    <property type="molecule type" value="Genomic_DNA"/>
</dbReference>
<dbReference type="GO" id="GO:0005886">
    <property type="term" value="C:plasma membrane"/>
    <property type="evidence" value="ECO:0007669"/>
    <property type="project" value="UniProtKB-SubCell"/>
</dbReference>
<evidence type="ECO:0000313" key="10">
    <source>
        <dbReference type="Proteomes" id="UP001042704"/>
    </source>
</evidence>
<feature type="transmembrane region" description="Helical" evidence="8">
    <location>
        <begin position="41"/>
        <end position="61"/>
    </location>
</feature>
<feature type="transmembrane region" description="Helical" evidence="8">
    <location>
        <begin position="81"/>
        <end position="101"/>
    </location>
</feature>
<sequence length="267" mass="27040">MPLLEGLGPIWQALLAGCFTWGLTALGAATVFFTRGVDRRGLDLMLGFAAGVMIAASYWSLLAPAIELSAGLPVPVWLPPVAGFLAGGLAMWGAEALLPYLHLDAVDDTGGGGRGMRRGSLMLILAVTIHNIPEGLAVGVGFGALAAAHPSATFAGAVGLAIGIGLQNFPEGMAVSMPLRREGVSRLRSFWYGQLSGVVEPVAAVVGAAAVIVAAPVLPYALAFAAGAMIFVVAEEVIPGAQGSPRLATLGVLAGFAVMMVLDVALG</sequence>
<feature type="transmembrane region" description="Helical" evidence="8">
    <location>
        <begin position="217"/>
        <end position="235"/>
    </location>
</feature>
<keyword evidence="3" id="KW-1003">Cell membrane</keyword>
<evidence type="ECO:0000256" key="1">
    <source>
        <dbReference type="ARBA" id="ARBA00004651"/>
    </source>
</evidence>
<keyword evidence="4 8" id="KW-0812">Transmembrane</keyword>
<dbReference type="GO" id="GO:0005385">
    <property type="term" value="F:zinc ion transmembrane transporter activity"/>
    <property type="evidence" value="ECO:0007669"/>
    <property type="project" value="TreeGrafter"/>
</dbReference>
<evidence type="ECO:0000313" key="9">
    <source>
        <dbReference type="EMBL" id="QSZ68351.1"/>
    </source>
</evidence>
<protein>
    <submittedName>
        <fullName evidence="9">ZIP family metal transporter</fullName>
    </submittedName>
</protein>
<name>A0A8A3S9Y3_9EURY</name>
<keyword evidence="7 8" id="KW-0472">Membrane</keyword>
<keyword evidence="6 8" id="KW-1133">Transmembrane helix</keyword>
<organism evidence="9 10">
    <name type="scientific">Methanofollis aquaemaris</name>
    <dbReference type="NCBI Taxonomy" id="126734"/>
    <lineage>
        <taxon>Archaea</taxon>
        <taxon>Methanobacteriati</taxon>
        <taxon>Methanobacteriota</taxon>
        <taxon>Stenosarchaea group</taxon>
        <taxon>Methanomicrobia</taxon>
        <taxon>Methanomicrobiales</taxon>
        <taxon>Methanomicrobiaceae</taxon>
        <taxon>Methanofollis</taxon>
    </lineage>
</organism>